<proteinExistence type="predicted"/>
<evidence type="ECO:0000313" key="2">
    <source>
        <dbReference type="Proteomes" id="UP000626109"/>
    </source>
</evidence>
<name>A0A813L9R9_POLGL</name>
<dbReference type="AlphaFoldDB" id="A0A813L9R9"/>
<sequence>MRINTSIWTIDEFEALLARADVALTLEEKWRAGYLCLPLSRHLFSQEFEARCDVRMLADPSVPAEQRLERAQSWLDQVAPGAREAEEFQLYLSSEGRG</sequence>
<comment type="caution">
    <text evidence="1">The sequence shown here is derived from an EMBL/GenBank/DDBJ whole genome shotgun (WGS) entry which is preliminary data.</text>
</comment>
<dbReference type="EMBL" id="CAJNNW010033907">
    <property type="protein sequence ID" value="CAE8720887.1"/>
    <property type="molecule type" value="Genomic_DNA"/>
</dbReference>
<accession>A0A813L9R9</accession>
<reference evidence="1" key="1">
    <citation type="submission" date="2021-02" db="EMBL/GenBank/DDBJ databases">
        <authorList>
            <person name="Dougan E. K."/>
            <person name="Rhodes N."/>
            <person name="Thang M."/>
            <person name="Chan C."/>
        </authorList>
    </citation>
    <scope>NUCLEOTIDE SEQUENCE</scope>
</reference>
<gene>
    <name evidence="1" type="ORF">PGLA2088_LOCUS41594</name>
</gene>
<dbReference type="Proteomes" id="UP000626109">
    <property type="component" value="Unassembled WGS sequence"/>
</dbReference>
<evidence type="ECO:0000313" key="1">
    <source>
        <dbReference type="EMBL" id="CAE8720887.1"/>
    </source>
</evidence>
<protein>
    <submittedName>
        <fullName evidence="1">Uncharacterized protein</fullName>
    </submittedName>
</protein>
<organism evidence="1 2">
    <name type="scientific">Polarella glacialis</name>
    <name type="common">Dinoflagellate</name>
    <dbReference type="NCBI Taxonomy" id="89957"/>
    <lineage>
        <taxon>Eukaryota</taxon>
        <taxon>Sar</taxon>
        <taxon>Alveolata</taxon>
        <taxon>Dinophyceae</taxon>
        <taxon>Suessiales</taxon>
        <taxon>Suessiaceae</taxon>
        <taxon>Polarella</taxon>
    </lineage>
</organism>